<comment type="caution">
    <text evidence="5">The sequence shown here is derived from an EMBL/GenBank/DDBJ whole genome shotgun (WGS) entry which is preliminary data.</text>
</comment>
<evidence type="ECO:0000313" key="6">
    <source>
        <dbReference type="Proteomes" id="UP001057375"/>
    </source>
</evidence>
<dbReference type="InterPro" id="IPR045241">
    <property type="entry name" value="Prp46/PLRG1-like"/>
</dbReference>
<dbReference type="SUPFAM" id="SSF50978">
    <property type="entry name" value="WD40 repeat-like"/>
    <property type="match status" value="1"/>
</dbReference>
<reference evidence="5" key="1">
    <citation type="submission" date="2022-03" db="EMBL/GenBank/DDBJ databases">
        <title>Draft genome sequence of Aduncisulcus paluster, a free-living microaerophilic Fornicata.</title>
        <authorList>
            <person name="Yuyama I."/>
            <person name="Kume K."/>
            <person name="Tamura T."/>
            <person name="Inagaki Y."/>
            <person name="Hashimoto T."/>
        </authorList>
    </citation>
    <scope>NUCLEOTIDE SEQUENCE</scope>
    <source>
        <strain evidence="5">NY0171</strain>
    </source>
</reference>
<dbReference type="PANTHER" id="PTHR19923:SF0">
    <property type="entry name" value="PLEIOTROPIC REGULATOR 1"/>
    <property type="match status" value="1"/>
</dbReference>
<dbReference type="PRINTS" id="PR00320">
    <property type="entry name" value="GPROTEINBRPT"/>
</dbReference>
<dbReference type="PROSITE" id="PS50082">
    <property type="entry name" value="WD_REPEATS_2"/>
    <property type="match status" value="3"/>
</dbReference>
<evidence type="ECO:0000256" key="2">
    <source>
        <dbReference type="ARBA" id="ARBA00022737"/>
    </source>
</evidence>
<dbReference type="Proteomes" id="UP001057375">
    <property type="component" value="Unassembled WGS sequence"/>
</dbReference>
<evidence type="ECO:0000256" key="4">
    <source>
        <dbReference type="PROSITE-ProRule" id="PRU00221"/>
    </source>
</evidence>
<dbReference type="EMBL" id="BQXS01009689">
    <property type="protein sequence ID" value="GKT31517.1"/>
    <property type="molecule type" value="Genomic_DNA"/>
</dbReference>
<dbReference type="Pfam" id="PF00400">
    <property type="entry name" value="WD40"/>
    <property type="match status" value="4"/>
</dbReference>
<gene>
    <name evidence="5" type="ORF">ADUPG1_005933</name>
</gene>
<keyword evidence="6" id="KW-1185">Reference proteome</keyword>
<proteinExistence type="inferred from homology"/>
<organism evidence="5 6">
    <name type="scientific">Aduncisulcus paluster</name>
    <dbReference type="NCBI Taxonomy" id="2918883"/>
    <lineage>
        <taxon>Eukaryota</taxon>
        <taxon>Metamonada</taxon>
        <taxon>Carpediemonas-like organisms</taxon>
        <taxon>Aduncisulcus</taxon>
    </lineage>
</organism>
<protein>
    <submittedName>
        <fullName evidence="5">Uncharacterized protein</fullName>
    </submittedName>
</protein>
<dbReference type="SMART" id="SM00320">
    <property type="entry name" value="WD40"/>
    <property type="match status" value="7"/>
</dbReference>
<dbReference type="PROSITE" id="PS50294">
    <property type="entry name" value="WD_REPEATS_REGION"/>
    <property type="match status" value="2"/>
</dbReference>
<dbReference type="PROSITE" id="PS00678">
    <property type="entry name" value="WD_REPEATS_1"/>
    <property type="match status" value="1"/>
</dbReference>
<evidence type="ECO:0000256" key="1">
    <source>
        <dbReference type="ARBA" id="ARBA00022574"/>
    </source>
</evidence>
<dbReference type="InterPro" id="IPR036322">
    <property type="entry name" value="WD40_repeat_dom_sf"/>
</dbReference>
<comment type="similarity">
    <text evidence="3">Belongs to the WD repeat PRL1/PRL2 family.</text>
</comment>
<sequence length="363" mass="40794">MIIEHVKSILKPHDSWIRSIAVHPSGKFFVTACSNVIYFFDFDYKVIDVFTGHTANIRTLYFSKVHPHHLYSAGEDRSICCWDLSQRKCIRRHTGHHSDILCMKHHPALDIFITGSRDNSLRLWDPRTSYSFYELKGHSDAVTCLETMVSDPQIISGSEDSTIRTWDLRSLSKFDGGKCLSILTHHRGTITSLLGHKSIDKGVISRTLISAAADCVRKWSISGNHCHDEGPLFKPVDIQPIMKDSKSGFSLTDVSHVPTELRLLYPHAKQCVTDSESIVSHGLGEVNAMLYLDSDSLLTCHQNGSLHISDVSSGRTLGLFEPPTEKTIFKESRCSILSMVHFKDIILTGHMDNTVKIHKVDLV</sequence>
<dbReference type="InterPro" id="IPR019775">
    <property type="entry name" value="WD40_repeat_CS"/>
</dbReference>
<feature type="repeat" description="WD" evidence="4">
    <location>
        <begin position="135"/>
        <end position="170"/>
    </location>
</feature>
<dbReference type="InterPro" id="IPR001680">
    <property type="entry name" value="WD40_rpt"/>
</dbReference>
<feature type="repeat" description="WD" evidence="4">
    <location>
        <begin position="93"/>
        <end position="134"/>
    </location>
</feature>
<keyword evidence="1 4" id="KW-0853">WD repeat</keyword>
<keyword evidence="2" id="KW-0677">Repeat</keyword>
<dbReference type="InterPro" id="IPR020472">
    <property type="entry name" value="WD40_PAC1"/>
</dbReference>
<feature type="repeat" description="WD" evidence="4">
    <location>
        <begin position="50"/>
        <end position="92"/>
    </location>
</feature>
<accession>A0ABQ5KGA1</accession>
<dbReference type="PANTHER" id="PTHR19923">
    <property type="entry name" value="WD40 REPEAT PROTEINPRL1/PRL2-RELATED"/>
    <property type="match status" value="1"/>
</dbReference>
<dbReference type="Gene3D" id="2.130.10.10">
    <property type="entry name" value="YVTN repeat-like/Quinoprotein amine dehydrogenase"/>
    <property type="match status" value="2"/>
</dbReference>
<evidence type="ECO:0000256" key="3">
    <source>
        <dbReference type="ARBA" id="ARBA00025726"/>
    </source>
</evidence>
<name>A0ABQ5KGA1_9EUKA</name>
<evidence type="ECO:0000313" key="5">
    <source>
        <dbReference type="EMBL" id="GKT31517.1"/>
    </source>
</evidence>
<dbReference type="InterPro" id="IPR015943">
    <property type="entry name" value="WD40/YVTN_repeat-like_dom_sf"/>
</dbReference>